<sequence length="532" mass="56725">MPAPELPPEALRDAPDGIAVIDRGGRFVAANPAAVALCGPAYAVGGPSPFPPVTRVEPERADAGPAVATSAEERLATWEAAGERREFAYRESPLASGERVVVFRDVTGQRGRQRRLEAIASVAARVATGHSLERTLEALAAEVLAAEAIAAVQVLTVDDSGERFHVMGAAGFPSTPDFFDRLQACEDAGAELRIVEAFATRRPVVVPHRYASIMVDPAWTPVRDVMRDPPWDWFASLPMMVRDVPVGVLNAYFAPGVEVGPAALDFLQAMATQAAQAARYAALLDRERSVAAQEERQRLARDLHDSVVQRVFSMGMQAETLKMRAGREGLDVVDAAVVQDAAGELAEAAGVVLKDLRAMVNDLHQAPFERQGLLDALDDLAHSVGARTGLDVRVGVDDPDRQLDALPADLADDAYRVIAEAVQNSLKHADGHEVRIHVQLSRRGAQRWLVAEVRDDGRGLPAGPPAPGADGGFGMTTMRERARRWGGGVTVSSAPGAGTAVRLAMLVPVRVPTARRPGPGTGRRTDEGSKPC</sequence>
<keyword evidence="1" id="KW-0808">Transferase</keyword>
<evidence type="ECO:0000256" key="2">
    <source>
        <dbReference type="ARBA" id="ARBA00022777"/>
    </source>
</evidence>
<keyword evidence="6" id="KW-0067">ATP-binding</keyword>
<dbReference type="InterPro" id="IPR003018">
    <property type="entry name" value="GAF"/>
</dbReference>
<dbReference type="EMBL" id="JBFPJR010000037">
    <property type="protein sequence ID" value="MEX0429250.1"/>
    <property type="molecule type" value="Genomic_DNA"/>
</dbReference>
<dbReference type="InterPro" id="IPR029016">
    <property type="entry name" value="GAF-like_dom_sf"/>
</dbReference>
<gene>
    <name evidence="6" type="ORF">AB3X52_16625</name>
</gene>
<dbReference type="Pfam" id="PF02518">
    <property type="entry name" value="HATPase_c"/>
    <property type="match status" value="1"/>
</dbReference>
<dbReference type="Gene3D" id="3.30.450.40">
    <property type="match status" value="1"/>
</dbReference>
<dbReference type="InterPro" id="IPR036890">
    <property type="entry name" value="HATPase_C_sf"/>
</dbReference>
<dbReference type="Pfam" id="PF13185">
    <property type="entry name" value="GAF_2"/>
    <property type="match status" value="1"/>
</dbReference>
<accession>A0ABV3T4S3</accession>
<dbReference type="Pfam" id="PF07730">
    <property type="entry name" value="HisKA_3"/>
    <property type="match status" value="1"/>
</dbReference>
<organism evidence="6 7">
    <name type="scientific">Nocardioides eburneus</name>
    <dbReference type="NCBI Taxonomy" id="3231482"/>
    <lineage>
        <taxon>Bacteria</taxon>
        <taxon>Bacillati</taxon>
        <taxon>Actinomycetota</taxon>
        <taxon>Actinomycetes</taxon>
        <taxon>Propionibacteriales</taxon>
        <taxon>Nocardioidaceae</taxon>
        <taxon>Nocardioides</taxon>
    </lineage>
</organism>
<feature type="domain" description="Histidine kinase/HSP90-like ATPase" evidence="5">
    <location>
        <begin position="409"/>
        <end position="509"/>
    </location>
</feature>
<dbReference type="GO" id="GO:0005524">
    <property type="term" value="F:ATP binding"/>
    <property type="evidence" value="ECO:0007669"/>
    <property type="project" value="UniProtKB-KW"/>
</dbReference>
<name>A0ABV3T4S3_9ACTN</name>
<evidence type="ECO:0000259" key="5">
    <source>
        <dbReference type="SMART" id="SM00387"/>
    </source>
</evidence>
<feature type="region of interest" description="Disordered" evidence="4">
    <location>
        <begin position="512"/>
        <end position="532"/>
    </location>
</feature>
<dbReference type="SUPFAM" id="SSF55781">
    <property type="entry name" value="GAF domain-like"/>
    <property type="match status" value="1"/>
</dbReference>
<dbReference type="InterPro" id="IPR003594">
    <property type="entry name" value="HATPase_dom"/>
</dbReference>
<dbReference type="InterPro" id="IPR050482">
    <property type="entry name" value="Sensor_HK_TwoCompSys"/>
</dbReference>
<comment type="caution">
    <text evidence="6">The sequence shown here is derived from an EMBL/GenBank/DDBJ whole genome shotgun (WGS) entry which is preliminary data.</text>
</comment>
<evidence type="ECO:0000256" key="3">
    <source>
        <dbReference type="ARBA" id="ARBA00023012"/>
    </source>
</evidence>
<keyword evidence="6" id="KW-0547">Nucleotide-binding</keyword>
<evidence type="ECO:0000256" key="1">
    <source>
        <dbReference type="ARBA" id="ARBA00022679"/>
    </source>
</evidence>
<dbReference type="PANTHER" id="PTHR24421">
    <property type="entry name" value="NITRATE/NITRITE SENSOR PROTEIN NARX-RELATED"/>
    <property type="match status" value="1"/>
</dbReference>
<evidence type="ECO:0000313" key="6">
    <source>
        <dbReference type="EMBL" id="MEX0429250.1"/>
    </source>
</evidence>
<keyword evidence="2" id="KW-0418">Kinase</keyword>
<dbReference type="PANTHER" id="PTHR24421:SF61">
    <property type="entry name" value="OXYGEN SENSOR HISTIDINE KINASE NREB"/>
    <property type="match status" value="1"/>
</dbReference>
<dbReference type="SMART" id="SM00387">
    <property type="entry name" value="HATPase_c"/>
    <property type="match status" value="1"/>
</dbReference>
<keyword evidence="7" id="KW-1185">Reference proteome</keyword>
<dbReference type="Gene3D" id="1.20.5.1930">
    <property type="match status" value="1"/>
</dbReference>
<protein>
    <submittedName>
        <fullName evidence="6">ATP-binding protein</fullName>
    </submittedName>
</protein>
<dbReference type="Gene3D" id="3.30.565.10">
    <property type="entry name" value="Histidine kinase-like ATPase, C-terminal domain"/>
    <property type="match status" value="1"/>
</dbReference>
<dbReference type="Gene3D" id="3.30.450.20">
    <property type="entry name" value="PAS domain"/>
    <property type="match status" value="1"/>
</dbReference>
<dbReference type="SUPFAM" id="SSF55874">
    <property type="entry name" value="ATPase domain of HSP90 chaperone/DNA topoisomerase II/histidine kinase"/>
    <property type="match status" value="1"/>
</dbReference>
<dbReference type="InterPro" id="IPR011712">
    <property type="entry name" value="Sig_transdc_His_kin_sub3_dim/P"/>
</dbReference>
<evidence type="ECO:0000256" key="4">
    <source>
        <dbReference type="SAM" id="MobiDB-lite"/>
    </source>
</evidence>
<dbReference type="RefSeq" id="WP_367995237.1">
    <property type="nucleotide sequence ID" value="NZ_JBFPJR010000037.1"/>
</dbReference>
<feature type="compositionally biased region" description="Basic and acidic residues" evidence="4">
    <location>
        <begin position="523"/>
        <end position="532"/>
    </location>
</feature>
<dbReference type="InterPro" id="IPR000014">
    <property type="entry name" value="PAS"/>
</dbReference>
<keyword evidence="3" id="KW-0902">Two-component regulatory system</keyword>
<dbReference type="Pfam" id="PF13188">
    <property type="entry name" value="PAS_8"/>
    <property type="match status" value="1"/>
</dbReference>
<proteinExistence type="predicted"/>
<dbReference type="CDD" id="cd16917">
    <property type="entry name" value="HATPase_UhpB-NarQ-NarX-like"/>
    <property type="match status" value="1"/>
</dbReference>
<reference evidence="6 7" key="1">
    <citation type="submission" date="2024-07" db="EMBL/GenBank/DDBJ databases">
        <authorList>
            <person name="Lee S."/>
            <person name="Kang M."/>
        </authorList>
    </citation>
    <scope>NUCLEOTIDE SEQUENCE [LARGE SCALE GENOMIC DNA]</scope>
    <source>
        <strain evidence="6 7">DS6</strain>
    </source>
</reference>
<dbReference type="Proteomes" id="UP001556631">
    <property type="component" value="Unassembled WGS sequence"/>
</dbReference>
<evidence type="ECO:0000313" key="7">
    <source>
        <dbReference type="Proteomes" id="UP001556631"/>
    </source>
</evidence>